<proteinExistence type="predicted"/>
<sequence>MTPEDCPIQCGFVRGSGTTDAVYAIRLLLERQNSTHGLEKAFDRVPWDLIWHSVCSHCALEKYVSWIQLLYANTTSIIQCPAGLSKPFSITIGEHQGSAFSLLLFILTWTQPQ</sequence>
<reference evidence="1 2" key="1">
    <citation type="submission" date="2018-03" db="EMBL/GenBank/DDBJ databases">
        <title>Draft genome sequence of Rohu Carp (Labeo rohita).</title>
        <authorList>
            <person name="Das P."/>
            <person name="Kushwaha B."/>
            <person name="Joshi C.G."/>
            <person name="Kumar D."/>
            <person name="Nagpure N.S."/>
            <person name="Sahoo L."/>
            <person name="Das S.P."/>
            <person name="Bit A."/>
            <person name="Patnaik S."/>
            <person name="Meher P.K."/>
            <person name="Jayasankar P."/>
            <person name="Koringa P.G."/>
            <person name="Patel N.V."/>
            <person name="Hinsu A.T."/>
            <person name="Kumar R."/>
            <person name="Pandey M."/>
            <person name="Agarwal S."/>
            <person name="Srivastava S."/>
            <person name="Singh M."/>
            <person name="Iquebal M.A."/>
            <person name="Jaiswal S."/>
            <person name="Angadi U.B."/>
            <person name="Kumar N."/>
            <person name="Raza M."/>
            <person name="Shah T.M."/>
            <person name="Rai A."/>
            <person name="Jena J.K."/>
        </authorList>
    </citation>
    <scope>NUCLEOTIDE SEQUENCE [LARGE SCALE GENOMIC DNA]</scope>
    <source>
        <strain evidence="1">DASCIFA01</strain>
        <tissue evidence="1">Testis</tissue>
    </source>
</reference>
<accession>A0A498LTN5</accession>
<keyword evidence="1" id="KW-0695">RNA-directed DNA polymerase</keyword>
<comment type="caution">
    <text evidence="1">The sequence shown here is derived from an EMBL/GenBank/DDBJ whole genome shotgun (WGS) entry which is preliminary data.</text>
</comment>
<dbReference type="PANTHER" id="PTHR19446">
    <property type="entry name" value="REVERSE TRANSCRIPTASES"/>
    <property type="match status" value="1"/>
</dbReference>
<dbReference type="Proteomes" id="UP000290572">
    <property type="component" value="Unassembled WGS sequence"/>
</dbReference>
<keyword evidence="2" id="KW-1185">Reference proteome</keyword>
<keyword evidence="1" id="KW-0808">Transferase</keyword>
<keyword evidence="1" id="KW-0548">Nucleotidyltransferase</keyword>
<dbReference type="AlphaFoldDB" id="A0A498LTN5"/>
<evidence type="ECO:0000313" key="1">
    <source>
        <dbReference type="EMBL" id="RXN11789.1"/>
    </source>
</evidence>
<name>A0A498LTN5_LABRO</name>
<evidence type="ECO:0000313" key="2">
    <source>
        <dbReference type="Proteomes" id="UP000290572"/>
    </source>
</evidence>
<gene>
    <name evidence="1" type="ORF">ROHU_010395</name>
</gene>
<protein>
    <submittedName>
        <fullName evidence="1">RNA-directed DNA polymerase from mobile element jockey-like protein</fullName>
    </submittedName>
</protein>
<dbReference type="EMBL" id="QBIY01013105">
    <property type="protein sequence ID" value="RXN11789.1"/>
    <property type="molecule type" value="Genomic_DNA"/>
</dbReference>
<organism evidence="1 2">
    <name type="scientific">Labeo rohita</name>
    <name type="common">Indian major carp</name>
    <name type="synonym">Cyprinus rohita</name>
    <dbReference type="NCBI Taxonomy" id="84645"/>
    <lineage>
        <taxon>Eukaryota</taxon>
        <taxon>Metazoa</taxon>
        <taxon>Chordata</taxon>
        <taxon>Craniata</taxon>
        <taxon>Vertebrata</taxon>
        <taxon>Euteleostomi</taxon>
        <taxon>Actinopterygii</taxon>
        <taxon>Neopterygii</taxon>
        <taxon>Teleostei</taxon>
        <taxon>Ostariophysi</taxon>
        <taxon>Cypriniformes</taxon>
        <taxon>Cyprinidae</taxon>
        <taxon>Labeoninae</taxon>
        <taxon>Labeonini</taxon>
        <taxon>Labeo</taxon>
    </lineage>
</organism>
<dbReference type="GO" id="GO:0003964">
    <property type="term" value="F:RNA-directed DNA polymerase activity"/>
    <property type="evidence" value="ECO:0007669"/>
    <property type="project" value="UniProtKB-KW"/>
</dbReference>